<dbReference type="Proteomes" id="UP000007115">
    <property type="component" value="Unassembled WGS sequence"/>
</dbReference>
<comment type="caution">
    <text evidence="2">The sequence shown here is derived from an EMBL/GenBank/DDBJ whole genome shotgun (WGS) entry which is preliminary data.</text>
</comment>
<proteinExistence type="predicted"/>
<protein>
    <submittedName>
        <fullName evidence="2">Uncharacterized protein</fullName>
    </submittedName>
</protein>
<dbReference type="eggNOG" id="ENOG502SH7Q">
    <property type="taxonomic scope" value="Eukaryota"/>
</dbReference>
<keyword evidence="1" id="KW-0732">Signal</keyword>
<feature type="signal peptide" evidence="1">
    <location>
        <begin position="1"/>
        <end position="20"/>
    </location>
</feature>
<dbReference type="STRING" id="413071.G9MFJ6"/>
<sequence length="558" mass="62676">MRVSSSLLFGIAVFSSSAAAVDKSPGFGSRPAPWITYDVPTDFSNPNGLARPAFRYWVPDADVEDSVLYADLREIKQAGWGGVEVISLENYGIELAVVDPTIYGYGGNRWRQKFNTMLRASKDLNLLVDFALGPTQGASIPILDPDSPGMNTELAYGTISLHSGQVFGGDIPPPGRTNAGYANKPDFDAPFTNYTNKFIAAVVARKSKSSVQRYKTDGNEYVLFVFYQRRTGYLAAQGAFNNDTDPKNPASWFAYVVDHFSQEGTDLWTSFTDQYVMNGENGDLLRQLGLYAWEDSAEFRATLFWTDELRSYFRKTRGYDITTAIPALFGTNGLPPMSPRNTSKWGLQGSLQPYATAPNAAPPWDMNSAAAYIDAPETESNYFDGVIDAFRAMGGGAMMGRKQIFSSELGAHRYESYAITWPVILNDCKINYAGGVEWPGLTTFEWLYSEMWGPRQPSWSYVKEMGDWIARTQLILQTGVPRVDIENIFWDQSLQNAGKLPSYTYSKEKYKAKLKLIYLINPKEELLTIIPYIKNKFLNYKTPKLKKYKILLNLYLRN</sequence>
<feature type="chain" id="PRO_5003523860" evidence="1">
    <location>
        <begin position="21"/>
        <end position="558"/>
    </location>
</feature>
<reference evidence="2 3" key="1">
    <citation type="journal article" date="2011" name="Genome Biol.">
        <title>Comparative genome sequence analysis underscores mycoparasitism as the ancestral life style of Trichoderma.</title>
        <authorList>
            <person name="Kubicek C.P."/>
            <person name="Herrera-Estrella A."/>
            <person name="Seidl-Seiboth V."/>
            <person name="Martinez D.A."/>
            <person name="Druzhinina I.S."/>
            <person name="Thon M."/>
            <person name="Zeilinger S."/>
            <person name="Casas-Flores S."/>
            <person name="Horwitz B.A."/>
            <person name="Mukherjee P.K."/>
            <person name="Mukherjee M."/>
            <person name="Kredics L."/>
            <person name="Alcaraz L.D."/>
            <person name="Aerts A."/>
            <person name="Antal Z."/>
            <person name="Atanasova L."/>
            <person name="Cervantes-Badillo M.G."/>
            <person name="Challacombe J."/>
            <person name="Chertkov O."/>
            <person name="McCluskey K."/>
            <person name="Coulpier F."/>
            <person name="Deshpande N."/>
            <person name="von Doehren H."/>
            <person name="Ebbole D.J."/>
            <person name="Esquivel-Naranjo E.U."/>
            <person name="Fekete E."/>
            <person name="Flipphi M."/>
            <person name="Glaser F."/>
            <person name="Gomez-Rodriguez E.Y."/>
            <person name="Gruber S."/>
            <person name="Han C."/>
            <person name="Henrissat B."/>
            <person name="Hermosa R."/>
            <person name="Hernandez-Onate M."/>
            <person name="Karaffa L."/>
            <person name="Kosti I."/>
            <person name="Le Crom S."/>
            <person name="Lindquist E."/>
            <person name="Lucas S."/>
            <person name="Luebeck M."/>
            <person name="Luebeck P.S."/>
            <person name="Margeot A."/>
            <person name="Metz B."/>
            <person name="Misra M."/>
            <person name="Nevalainen H."/>
            <person name="Omann M."/>
            <person name="Packer N."/>
            <person name="Perrone G."/>
            <person name="Uresti-Rivera E.E."/>
            <person name="Salamov A."/>
            <person name="Schmoll M."/>
            <person name="Seiboth B."/>
            <person name="Shapiro H."/>
            <person name="Sukno S."/>
            <person name="Tamayo-Ramos J.A."/>
            <person name="Tisch D."/>
            <person name="Wiest A."/>
            <person name="Wilkinson H.H."/>
            <person name="Zhang M."/>
            <person name="Coutinho P.M."/>
            <person name="Kenerley C.M."/>
            <person name="Monte E."/>
            <person name="Baker S.E."/>
            <person name="Grigoriev I.V."/>
        </authorList>
    </citation>
    <scope>NUCLEOTIDE SEQUENCE [LARGE SCALE GENOMIC DNA]</scope>
    <source>
        <strain evidence="3">Gv29-8 / FGSC 10586</strain>
    </source>
</reference>
<accession>G9MFJ6</accession>
<dbReference type="PANTHER" id="PTHR36848">
    <property type="entry name" value="DNA-BINDING PROTEIN (PUTATIVE SECRETED PROTEIN)-RELATED"/>
    <property type="match status" value="1"/>
</dbReference>
<dbReference type="HOGENOM" id="CLU_488384_0_0_1"/>
<organism evidence="2 3">
    <name type="scientific">Hypocrea virens (strain Gv29-8 / FGSC 10586)</name>
    <name type="common">Gliocladium virens</name>
    <name type="synonym">Trichoderma virens</name>
    <dbReference type="NCBI Taxonomy" id="413071"/>
    <lineage>
        <taxon>Eukaryota</taxon>
        <taxon>Fungi</taxon>
        <taxon>Dikarya</taxon>
        <taxon>Ascomycota</taxon>
        <taxon>Pezizomycotina</taxon>
        <taxon>Sordariomycetes</taxon>
        <taxon>Hypocreomycetidae</taxon>
        <taxon>Hypocreales</taxon>
        <taxon>Hypocreaceae</taxon>
        <taxon>Trichoderma</taxon>
    </lineage>
</organism>
<dbReference type="OrthoDB" id="2588159at2759"/>
<evidence type="ECO:0000256" key="1">
    <source>
        <dbReference type="SAM" id="SignalP"/>
    </source>
</evidence>
<gene>
    <name evidence="2" type="ORF">TRIVIDRAFT_196656</name>
</gene>
<dbReference type="OMA" id="DIENIFW"/>
<dbReference type="AlphaFoldDB" id="G9MFJ6"/>
<name>G9MFJ6_HYPVG</name>
<dbReference type="GeneID" id="25789962"/>
<dbReference type="PANTHER" id="PTHR36848:SF2">
    <property type="entry name" value="SECRETED PROTEIN"/>
    <property type="match status" value="1"/>
</dbReference>
<evidence type="ECO:0000313" key="3">
    <source>
        <dbReference type="Proteomes" id="UP000007115"/>
    </source>
</evidence>
<dbReference type="InParanoid" id="G9MFJ6"/>
<keyword evidence="3" id="KW-1185">Reference proteome</keyword>
<evidence type="ECO:0000313" key="2">
    <source>
        <dbReference type="EMBL" id="EHK26747.1"/>
    </source>
</evidence>
<dbReference type="RefSeq" id="XP_013960970.1">
    <property type="nucleotide sequence ID" value="XM_014105495.1"/>
</dbReference>
<dbReference type="VEuPathDB" id="FungiDB:TRIVIDRAFT_196656"/>
<dbReference type="EMBL" id="ABDF02000001">
    <property type="protein sequence ID" value="EHK26747.1"/>
    <property type="molecule type" value="Genomic_DNA"/>
</dbReference>
<dbReference type="InterPro" id="IPR053161">
    <property type="entry name" value="Ulvan_degrading_GH"/>
</dbReference>